<organism evidence="2 3">
    <name type="scientific">Companilactobacillus heilongjiangensis</name>
    <dbReference type="NCBI Taxonomy" id="1074467"/>
    <lineage>
        <taxon>Bacteria</taxon>
        <taxon>Bacillati</taxon>
        <taxon>Bacillota</taxon>
        <taxon>Bacilli</taxon>
        <taxon>Lactobacillales</taxon>
        <taxon>Lactobacillaceae</taxon>
        <taxon>Companilactobacillus</taxon>
    </lineage>
</organism>
<dbReference type="GO" id="GO:0051082">
    <property type="term" value="F:unfolded protein binding"/>
    <property type="evidence" value="ECO:0007669"/>
    <property type="project" value="InterPro"/>
</dbReference>
<evidence type="ECO:0000256" key="1">
    <source>
        <dbReference type="ARBA" id="ARBA00009990"/>
    </source>
</evidence>
<dbReference type="AlphaFoldDB" id="A0A0K2LEI2"/>
<dbReference type="OrthoDB" id="2319969at2"/>
<evidence type="ECO:0000313" key="3">
    <source>
        <dbReference type="Proteomes" id="UP000061546"/>
    </source>
</evidence>
<proteinExistence type="inferred from homology"/>
<dbReference type="Pfam" id="PF02556">
    <property type="entry name" value="SecB"/>
    <property type="match status" value="1"/>
</dbReference>
<dbReference type="RefSeq" id="WP_041501141.1">
    <property type="nucleotide sequence ID" value="NZ_BJDV01000005.1"/>
</dbReference>
<gene>
    <name evidence="2" type="ORF">JP39_10345</name>
</gene>
<dbReference type="SUPFAM" id="SSF54611">
    <property type="entry name" value="SecB-like"/>
    <property type="match status" value="1"/>
</dbReference>
<dbReference type="Gene3D" id="3.10.420.10">
    <property type="entry name" value="SecB-like"/>
    <property type="match status" value="1"/>
</dbReference>
<dbReference type="GO" id="GO:0051262">
    <property type="term" value="P:protein tetramerization"/>
    <property type="evidence" value="ECO:0007669"/>
    <property type="project" value="InterPro"/>
</dbReference>
<evidence type="ECO:0008006" key="4">
    <source>
        <dbReference type="Google" id="ProtNLM"/>
    </source>
</evidence>
<reference evidence="2 3" key="1">
    <citation type="submission" date="2015-08" db="EMBL/GenBank/DDBJ databases">
        <title>Genomic sequence of Lactobacillus heilongjiangensis DSM 28069, isolated from Chinese traditional pickle.</title>
        <authorList>
            <person name="Jiang X."/>
            <person name="Zheng B."/>
            <person name="Cheng H."/>
        </authorList>
    </citation>
    <scope>NUCLEOTIDE SEQUENCE [LARGE SCALE GENOMIC DNA]</scope>
    <source>
        <strain evidence="2 3">DSM 28069</strain>
    </source>
</reference>
<protein>
    <recommendedName>
        <fullName evidence="4">Preprotein translocase subunit SecB</fullName>
    </recommendedName>
</protein>
<dbReference type="InterPro" id="IPR003708">
    <property type="entry name" value="SecB"/>
</dbReference>
<dbReference type="Proteomes" id="UP000061546">
    <property type="component" value="Chromosome"/>
</dbReference>
<dbReference type="KEGG" id="lhi:JP39_10345"/>
<sequence>MNTPNKYLEFENPTVLKFDFQVNDDFDFDDTIDDTDISTLVEMPTEDEIDFNEAIPVYLTIFINYENDNSPYKITARILSLFKVSNLLPQEDALQILQDEGASILLSYLRPMVSMMTSASGFSAMTLPMLDFSDDDDEED</sequence>
<accession>A0A0K2LEI2</accession>
<evidence type="ECO:0000313" key="2">
    <source>
        <dbReference type="EMBL" id="ALB29721.1"/>
    </source>
</evidence>
<name>A0A0K2LEI2_9LACO</name>
<dbReference type="InterPro" id="IPR035958">
    <property type="entry name" value="SecB-like_sf"/>
</dbReference>
<dbReference type="EMBL" id="CP012559">
    <property type="protein sequence ID" value="ALB29721.1"/>
    <property type="molecule type" value="Genomic_DNA"/>
</dbReference>
<keyword evidence="3" id="KW-1185">Reference proteome</keyword>
<comment type="similarity">
    <text evidence="1">Belongs to the SecB family.</text>
</comment>
<dbReference type="GO" id="GO:0015031">
    <property type="term" value="P:protein transport"/>
    <property type="evidence" value="ECO:0007669"/>
    <property type="project" value="InterPro"/>
</dbReference>
<dbReference type="STRING" id="1074467.JP39_10345"/>